<evidence type="ECO:0000256" key="5">
    <source>
        <dbReference type="ARBA" id="ARBA00023136"/>
    </source>
</evidence>
<keyword evidence="8" id="KW-1185">Reference proteome</keyword>
<comment type="caution">
    <text evidence="7">The sequence shown here is derived from an EMBL/GenBank/DDBJ whole genome shotgun (WGS) entry which is preliminary data.</text>
</comment>
<reference evidence="7 8" key="1">
    <citation type="submission" date="2022-10" db="EMBL/GenBank/DDBJ databases">
        <title>Pararhodobacter sp. nov., isolated from marine algae.</title>
        <authorList>
            <person name="Choi B.J."/>
            <person name="Kim J.M."/>
            <person name="Lee J.K."/>
            <person name="Choi D.G."/>
            <person name="Jeon C.O."/>
        </authorList>
    </citation>
    <scope>NUCLEOTIDE SEQUENCE [LARGE SCALE GENOMIC DNA]</scope>
    <source>
        <strain evidence="7 8">ZQ420</strain>
    </source>
</reference>
<organism evidence="7 8">
    <name type="scientific">Pararhodobacter zhoushanensis</name>
    <dbReference type="NCBI Taxonomy" id="2479545"/>
    <lineage>
        <taxon>Bacteria</taxon>
        <taxon>Pseudomonadati</taxon>
        <taxon>Pseudomonadota</taxon>
        <taxon>Alphaproteobacteria</taxon>
        <taxon>Rhodobacterales</taxon>
        <taxon>Paracoccaceae</taxon>
        <taxon>Pararhodobacter</taxon>
    </lineage>
</organism>
<proteinExistence type="inferred from homology"/>
<evidence type="ECO:0000256" key="3">
    <source>
        <dbReference type="ARBA" id="ARBA00022692"/>
    </source>
</evidence>
<dbReference type="PROSITE" id="PS50895">
    <property type="entry name" value="SURF1"/>
    <property type="match status" value="1"/>
</dbReference>
<keyword evidence="5 6" id="KW-0472">Membrane</keyword>
<dbReference type="RefSeq" id="WP_264505019.1">
    <property type="nucleotide sequence ID" value="NZ_JAPDFL010000001.1"/>
</dbReference>
<protein>
    <recommendedName>
        <fullName evidence="6">SURF1-like protein</fullName>
    </recommendedName>
</protein>
<gene>
    <name evidence="7" type="ORF">OKW52_06615</name>
</gene>
<evidence type="ECO:0000256" key="6">
    <source>
        <dbReference type="RuleBase" id="RU363076"/>
    </source>
</evidence>
<evidence type="ECO:0000256" key="2">
    <source>
        <dbReference type="ARBA" id="ARBA00007165"/>
    </source>
</evidence>
<feature type="transmembrane region" description="Helical" evidence="6">
    <location>
        <begin position="199"/>
        <end position="219"/>
    </location>
</feature>
<dbReference type="PANTHER" id="PTHR23427:SF2">
    <property type="entry name" value="SURFEIT LOCUS PROTEIN 1"/>
    <property type="match status" value="1"/>
</dbReference>
<evidence type="ECO:0000313" key="8">
    <source>
        <dbReference type="Proteomes" id="UP001208938"/>
    </source>
</evidence>
<comment type="similarity">
    <text evidence="2 6">Belongs to the SURF1 family.</text>
</comment>
<dbReference type="InterPro" id="IPR045214">
    <property type="entry name" value="Surf1/Surf4"/>
</dbReference>
<dbReference type="Pfam" id="PF02104">
    <property type="entry name" value="SURF1"/>
    <property type="match status" value="1"/>
</dbReference>
<keyword evidence="4 6" id="KW-1133">Transmembrane helix</keyword>
<accession>A0ABT3GWN6</accession>
<comment type="subcellular location">
    <subcellularLocation>
        <location evidence="6">Cell membrane</location>
        <topology evidence="6">Multi-pass membrane protein</topology>
    </subcellularLocation>
    <subcellularLocation>
        <location evidence="1">Membrane</location>
    </subcellularLocation>
</comment>
<dbReference type="CDD" id="cd06662">
    <property type="entry name" value="SURF1"/>
    <property type="match status" value="1"/>
</dbReference>
<dbReference type="Proteomes" id="UP001208938">
    <property type="component" value="Unassembled WGS sequence"/>
</dbReference>
<feature type="transmembrane region" description="Helical" evidence="6">
    <location>
        <begin position="6"/>
        <end position="25"/>
    </location>
</feature>
<name>A0ABT3GWN6_9RHOB</name>
<keyword evidence="3 6" id="KW-0812">Transmembrane</keyword>
<dbReference type="EMBL" id="JAPDFL010000001">
    <property type="protein sequence ID" value="MCW1931943.1"/>
    <property type="molecule type" value="Genomic_DNA"/>
</dbReference>
<keyword evidence="6" id="KW-1003">Cell membrane</keyword>
<dbReference type="PANTHER" id="PTHR23427">
    <property type="entry name" value="SURFEIT LOCUS PROTEIN"/>
    <property type="match status" value="1"/>
</dbReference>
<evidence type="ECO:0000256" key="1">
    <source>
        <dbReference type="ARBA" id="ARBA00004370"/>
    </source>
</evidence>
<sequence>MNTRMIGAGIFGIVGVAILLSLGTWQIKRLAWKESLIAQIEARIHNEPVAVPETPVESRDRYTPVLAHGRFTGESVDVLSSQREAGPGMQVIEVLETDTGRRLLVDRGYVPEAQRDGLVLVSQDVTVTGNLDWPDETDSFTPAPDMGRGLWFARDPAPIAAVLNAEPFLIIASSDSAAVSPLMTMPMNTVSIKNDHLEYAMTWFMLAAVWAVMTFALVWRMRRSTV</sequence>
<evidence type="ECO:0000256" key="4">
    <source>
        <dbReference type="ARBA" id="ARBA00022989"/>
    </source>
</evidence>
<dbReference type="InterPro" id="IPR002994">
    <property type="entry name" value="Surf1/Shy1"/>
</dbReference>
<evidence type="ECO:0000313" key="7">
    <source>
        <dbReference type="EMBL" id="MCW1931943.1"/>
    </source>
</evidence>